<reference evidence="1 2" key="2">
    <citation type="submission" date="2018-11" db="EMBL/GenBank/DDBJ databases">
        <authorList>
            <consortium name="Pathogen Informatics"/>
        </authorList>
    </citation>
    <scope>NUCLEOTIDE SEQUENCE [LARGE SCALE GENOMIC DNA]</scope>
    <source>
        <strain evidence="1">Dakar</strain>
        <strain evidence="2">Dakar, Senegal</strain>
    </source>
</reference>
<dbReference type="Gene3D" id="1.50.10.10">
    <property type="match status" value="1"/>
</dbReference>
<organism evidence="3">
    <name type="scientific">Schistosoma curassoni</name>
    <dbReference type="NCBI Taxonomy" id="6186"/>
    <lineage>
        <taxon>Eukaryota</taxon>
        <taxon>Metazoa</taxon>
        <taxon>Spiralia</taxon>
        <taxon>Lophotrochozoa</taxon>
        <taxon>Platyhelminthes</taxon>
        <taxon>Trematoda</taxon>
        <taxon>Digenea</taxon>
        <taxon>Strigeidida</taxon>
        <taxon>Schistosomatoidea</taxon>
        <taxon>Schistosomatidae</taxon>
        <taxon>Schistosoma</taxon>
    </lineage>
</organism>
<dbReference type="Proteomes" id="UP000279833">
    <property type="component" value="Unassembled WGS sequence"/>
</dbReference>
<reference evidence="3" key="1">
    <citation type="submission" date="2016-06" db="UniProtKB">
        <authorList>
            <consortium name="WormBaseParasite"/>
        </authorList>
    </citation>
    <scope>IDENTIFICATION</scope>
</reference>
<dbReference type="GO" id="GO:0005975">
    <property type="term" value="P:carbohydrate metabolic process"/>
    <property type="evidence" value="ECO:0007669"/>
    <property type="project" value="InterPro"/>
</dbReference>
<evidence type="ECO:0000313" key="3">
    <source>
        <dbReference type="WBParaSite" id="SCUD_0000621601-mRNA-1"/>
    </source>
</evidence>
<dbReference type="InterPro" id="IPR012341">
    <property type="entry name" value="6hp_glycosidase-like_sf"/>
</dbReference>
<proteinExistence type="predicted"/>
<protein>
    <submittedName>
        <fullName evidence="1 3">Uncharacterized protein</fullName>
    </submittedName>
</protein>
<dbReference type="EMBL" id="UZAK01012799">
    <property type="protein sequence ID" value="VDP02022.1"/>
    <property type="molecule type" value="Genomic_DNA"/>
</dbReference>
<dbReference type="AlphaFoldDB" id="A0A183JU26"/>
<accession>A0A183JU26</accession>
<evidence type="ECO:0000313" key="2">
    <source>
        <dbReference type="Proteomes" id="UP000279833"/>
    </source>
</evidence>
<gene>
    <name evidence="1" type="ORF">SCUD_LOCUS6216</name>
</gene>
<keyword evidence="2" id="KW-1185">Reference proteome</keyword>
<dbReference type="WBParaSite" id="SCUD_0000621601-mRNA-1">
    <property type="protein sequence ID" value="SCUD_0000621601-mRNA-1"/>
    <property type="gene ID" value="SCUD_0000621601"/>
</dbReference>
<sequence length="64" mass="7345">MKIDVKLAVFAPDYMEIPVPQCVPFSLCPNKFAEWCTDCFKNATRVADRPYSLMEGLFSVLFHL</sequence>
<name>A0A183JU26_9TREM</name>
<evidence type="ECO:0000313" key="1">
    <source>
        <dbReference type="EMBL" id="VDP02022.1"/>
    </source>
</evidence>